<dbReference type="Proteomes" id="UP000053144">
    <property type="component" value="Chromosome 8"/>
</dbReference>
<evidence type="ECO:0000313" key="2">
    <source>
        <dbReference type="EMBL" id="KOM50172.1"/>
    </source>
</evidence>
<feature type="region of interest" description="Disordered" evidence="1">
    <location>
        <begin position="1"/>
        <end position="37"/>
    </location>
</feature>
<proteinExistence type="predicted"/>
<sequence length="320" mass="35578">MAEATLGENTPTVRERNRATQPGQRFAGDNGGEGGGGTVAARRWMHEEDDKGHLRQKLKPRFALQQFAFGLWSKRNRNRNQAEVVSHFDTGSTLTEVVYAAAHTVSEENQRLLCLGFLVDRSRTPFRHRFCKGPRRYHLGQSDLQRAAARAGEWQRASVQTRPVPKRATTSVVKATGRTEAYKPLLPQAQEGPRHISLSYFPKIFPQMLKQNLVPSFSLPHSRSRLPSLSLPLLALSPRSPSLPSLSLRRSRSEDYFSKISSTQRLKVTKPEAENEIPSPSSLFTKTLPSGATTTSSCNGCEHGFHLAYECVASGGKSKR</sequence>
<evidence type="ECO:0000256" key="1">
    <source>
        <dbReference type="SAM" id="MobiDB-lite"/>
    </source>
</evidence>
<reference evidence="3" key="1">
    <citation type="journal article" date="2015" name="Proc. Natl. Acad. Sci. U.S.A.">
        <title>Genome sequencing of adzuki bean (Vigna angularis) provides insight into high starch and low fat accumulation and domestication.</title>
        <authorList>
            <person name="Yang K."/>
            <person name="Tian Z."/>
            <person name="Chen C."/>
            <person name="Luo L."/>
            <person name="Zhao B."/>
            <person name="Wang Z."/>
            <person name="Yu L."/>
            <person name="Li Y."/>
            <person name="Sun Y."/>
            <person name="Li W."/>
            <person name="Chen Y."/>
            <person name="Li Y."/>
            <person name="Zhang Y."/>
            <person name="Ai D."/>
            <person name="Zhao J."/>
            <person name="Shang C."/>
            <person name="Ma Y."/>
            <person name="Wu B."/>
            <person name="Wang M."/>
            <person name="Gao L."/>
            <person name="Sun D."/>
            <person name="Zhang P."/>
            <person name="Guo F."/>
            <person name="Wang W."/>
            <person name="Li Y."/>
            <person name="Wang J."/>
            <person name="Varshney R.K."/>
            <person name="Wang J."/>
            <person name="Ling H.Q."/>
            <person name="Wan P."/>
        </authorList>
    </citation>
    <scope>NUCLEOTIDE SEQUENCE</scope>
    <source>
        <strain evidence="3">cv. Jingnong 6</strain>
    </source>
</reference>
<accession>A0A0L9V5F2</accession>
<feature type="compositionally biased region" description="Polar residues" evidence="1">
    <location>
        <begin position="278"/>
        <end position="289"/>
    </location>
</feature>
<name>A0A0L9V5F2_PHAAN</name>
<feature type="region of interest" description="Disordered" evidence="1">
    <location>
        <begin position="269"/>
        <end position="289"/>
    </location>
</feature>
<organism evidence="2 3">
    <name type="scientific">Phaseolus angularis</name>
    <name type="common">Azuki bean</name>
    <name type="synonym">Vigna angularis</name>
    <dbReference type="NCBI Taxonomy" id="3914"/>
    <lineage>
        <taxon>Eukaryota</taxon>
        <taxon>Viridiplantae</taxon>
        <taxon>Streptophyta</taxon>
        <taxon>Embryophyta</taxon>
        <taxon>Tracheophyta</taxon>
        <taxon>Spermatophyta</taxon>
        <taxon>Magnoliopsida</taxon>
        <taxon>eudicotyledons</taxon>
        <taxon>Gunneridae</taxon>
        <taxon>Pentapetalae</taxon>
        <taxon>rosids</taxon>
        <taxon>fabids</taxon>
        <taxon>Fabales</taxon>
        <taxon>Fabaceae</taxon>
        <taxon>Papilionoideae</taxon>
        <taxon>50 kb inversion clade</taxon>
        <taxon>NPAAA clade</taxon>
        <taxon>indigoferoid/millettioid clade</taxon>
        <taxon>Phaseoleae</taxon>
        <taxon>Vigna</taxon>
    </lineage>
</organism>
<protein>
    <submittedName>
        <fullName evidence="2">Uncharacterized protein</fullName>
    </submittedName>
</protein>
<evidence type="ECO:0000313" key="3">
    <source>
        <dbReference type="Proteomes" id="UP000053144"/>
    </source>
</evidence>
<dbReference type="AlphaFoldDB" id="A0A0L9V5F2"/>
<dbReference type="EMBL" id="CM003378">
    <property type="protein sequence ID" value="KOM50172.1"/>
    <property type="molecule type" value="Genomic_DNA"/>
</dbReference>
<dbReference type="Gramene" id="KOM50172">
    <property type="protein sequence ID" value="KOM50172"/>
    <property type="gene ID" value="LR48_Vigan08g099900"/>
</dbReference>
<gene>
    <name evidence="2" type="ORF">LR48_Vigan08g099900</name>
</gene>